<accession>A0A9N9GW56</accession>
<gene>
    <name evidence="2" type="ORF">RFULGI_LOCUS7999</name>
</gene>
<feature type="compositionally biased region" description="Low complexity" evidence="1">
    <location>
        <begin position="26"/>
        <end position="41"/>
    </location>
</feature>
<name>A0A9N9GW56_9GLOM</name>
<reference evidence="2" key="1">
    <citation type="submission" date="2021-06" db="EMBL/GenBank/DDBJ databases">
        <authorList>
            <person name="Kallberg Y."/>
            <person name="Tangrot J."/>
            <person name="Rosling A."/>
        </authorList>
    </citation>
    <scope>NUCLEOTIDE SEQUENCE</scope>
    <source>
        <strain evidence="2">IN212</strain>
    </source>
</reference>
<comment type="caution">
    <text evidence="2">The sequence shown here is derived from an EMBL/GenBank/DDBJ whole genome shotgun (WGS) entry which is preliminary data.</text>
</comment>
<dbReference type="AlphaFoldDB" id="A0A9N9GW56"/>
<organism evidence="2 3">
    <name type="scientific">Racocetra fulgida</name>
    <dbReference type="NCBI Taxonomy" id="60492"/>
    <lineage>
        <taxon>Eukaryota</taxon>
        <taxon>Fungi</taxon>
        <taxon>Fungi incertae sedis</taxon>
        <taxon>Mucoromycota</taxon>
        <taxon>Glomeromycotina</taxon>
        <taxon>Glomeromycetes</taxon>
        <taxon>Diversisporales</taxon>
        <taxon>Gigasporaceae</taxon>
        <taxon>Racocetra</taxon>
    </lineage>
</organism>
<dbReference type="EMBL" id="CAJVPZ010012340">
    <property type="protein sequence ID" value="CAG8638820.1"/>
    <property type="molecule type" value="Genomic_DNA"/>
</dbReference>
<dbReference type="Proteomes" id="UP000789396">
    <property type="component" value="Unassembled WGS sequence"/>
</dbReference>
<evidence type="ECO:0000313" key="3">
    <source>
        <dbReference type="Proteomes" id="UP000789396"/>
    </source>
</evidence>
<feature type="non-terminal residue" evidence="2">
    <location>
        <position position="1"/>
    </location>
</feature>
<dbReference type="OrthoDB" id="654211at2759"/>
<feature type="region of interest" description="Disordered" evidence="1">
    <location>
        <begin position="14"/>
        <end position="42"/>
    </location>
</feature>
<sequence length="104" mass="11428">MSITNPAFWELQSVGNKKINPPSPPASLRSGSSSDADISPILSPLRPLHGPLNNYNNYSRPSPIEPRSSWSIPNVSLIPQQTSSLREIFHSPLEAANRRHLPPP</sequence>
<proteinExistence type="predicted"/>
<evidence type="ECO:0000256" key="1">
    <source>
        <dbReference type="SAM" id="MobiDB-lite"/>
    </source>
</evidence>
<keyword evidence="3" id="KW-1185">Reference proteome</keyword>
<evidence type="ECO:0000313" key="2">
    <source>
        <dbReference type="EMBL" id="CAG8638820.1"/>
    </source>
</evidence>
<protein>
    <submittedName>
        <fullName evidence="2">5091_t:CDS:1</fullName>
    </submittedName>
</protein>